<dbReference type="PROSITE" id="PS00640">
    <property type="entry name" value="THIOL_PROTEASE_ASN"/>
    <property type="match status" value="1"/>
</dbReference>
<dbReference type="PANTHER" id="PTHR12411">
    <property type="entry name" value="CYSTEINE PROTEASE FAMILY C1-RELATED"/>
    <property type="match status" value="1"/>
</dbReference>
<dbReference type="InterPro" id="IPR039417">
    <property type="entry name" value="Peptidase_C1A_papain-like"/>
</dbReference>
<dbReference type="SUPFAM" id="SSF54001">
    <property type="entry name" value="Cysteine proteinases"/>
    <property type="match status" value="1"/>
</dbReference>
<organism evidence="4 5">
    <name type="scientific">Flexivirga oryzae</name>
    <dbReference type="NCBI Taxonomy" id="1794944"/>
    <lineage>
        <taxon>Bacteria</taxon>
        <taxon>Bacillati</taxon>
        <taxon>Actinomycetota</taxon>
        <taxon>Actinomycetes</taxon>
        <taxon>Micrococcales</taxon>
        <taxon>Dermacoccaceae</taxon>
        <taxon>Flexivirga</taxon>
    </lineage>
</organism>
<evidence type="ECO:0000256" key="2">
    <source>
        <dbReference type="ARBA" id="ARBA00023157"/>
    </source>
</evidence>
<dbReference type="InterPro" id="IPR038765">
    <property type="entry name" value="Papain-like_cys_pep_sf"/>
</dbReference>
<dbReference type="InterPro" id="IPR058502">
    <property type="entry name" value="PLL-like_beta-prop"/>
</dbReference>
<dbReference type="InterPro" id="IPR025660">
    <property type="entry name" value="Pept_his_AS"/>
</dbReference>
<accession>A0A839N9K1</accession>
<dbReference type="InterPro" id="IPR013128">
    <property type="entry name" value="Peptidase_C1A"/>
</dbReference>
<sequence>MAIELSQLQAQVRELGLPWTPGVTENSGHSLLQAQSRLGAVPPEGVTSLAERQAAAAARRAGAEAPAGLPTAFDWRNAGGDFVTPIRDQGGCGSCVAFGAIAVLESMVRIRAHNPGLGVDLSEAQLFFCYGPGHGAGHCPGGGWWPDQAFACMADGIVDESCFPYTAADQPCNLCPDWATKLTKFTSSTTRNSIAAMKQFISSTGPMTTCFTVYEDFYYHYAGGVYTYNASTSGNAVGGHCVCIVGYDDSQGCWIAKNSWGSGWGENGFFRIAYGSAGIDAEMWGIDGTVTSPLIPLTQSGRATTPMSVVARNPQHLDLFEVGPDGKTVSTWWDASAGWGQWFWVSGGVASPGGEGSPVTSVSRNPNHLDLFTVGTDNRVYSCWWDAASGWAAWFVIPGLTARPGSSVEVVSRYADHLDLFTTDSTGKTMSTWWDASSGWANGWFQLAGGVAAAGSPVTAVSRFTNHLDVFTVGTDNRVYSCWWDASSGWSSWFPLPGVTCGAGARVSVVSRATGNLDLFTTDTSGRIMSTWWNDQGGWANSWFQVSGGVASPGSDVTVLARYATHLDLFVVGTDNRVYSAWWDGSTGWANWFVVSGGVSTKGGQVACISRTQNHIDLFTTGTDGLVYSTWWDGSSGWANWFQVT</sequence>
<dbReference type="EMBL" id="JACHVQ010000001">
    <property type="protein sequence ID" value="MBB2891885.1"/>
    <property type="molecule type" value="Genomic_DNA"/>
</dbReference>
<dbReference type="InterPro" id="IPR025661">
    <property type="entry name" value="Pept_asp_AS"/>
</dbReference>
<dbReference type="Pfam" id="PF00112">
    <property type="entry name" value="Peptidase_C1"/>
    <property type="match status" value="1"/>
</dbReference>
<keyword evidence="2" id="KW-1015">Disulfide bond</keyword>
<dbReference type="PROSITE" id="PS00639">
    <property type="entry name" value="THIOL_PROTEASE_HIS"/>
    <property type="match status" value="1"/>
</dbReference>
<keyword evidence="5" id="KW-1185">Reference proteome</keyword>
<evidence type="ECO:0000256" key="1">
    <source>
        <dbReference type="ARBA" id="ARBA00008455"/>
    </source>
</evidence>
<evidence type="ECO:0000313" key="5">
    <source>
        <dbReference type="Proteomes" id="UP000559182"/>
    </source>
</evidence>
<comment type="similarity">
    <text evidence="1">Belongs to the peptidase C1 family.</text>
</comment>
<feature type="domain" description="Peptidase C1A papain C-terminal" evidence="3">
    <location>
        <begin position="69"/>
        <end position="294"/>
    </location>
</feature>
<dbReference type="SMART" id="SM00645">
    <property type="entry name" value="Pept_C1"/>
    <property type="match status" value="1"/>
</dbReference>
<dbReference type="GO" id="GO:0006508">
    <property type="term" value="P:proteolysis"/>
    <property type="evidence" value="ECO:0007669"/>
    <property type="project" value="UniProtKB-KW"/>
</dbReference>
<dbReference type="InterPro" id="IPR000668">
    <property type="entry name" value="Peptidase_C1A_C"/>
</dbReference>
<reference evidence="4 5" key="1">
    <citation type="submission" date="2020-08" db="EMBL/GenBank/DDBJ databases">
        <title>Sequencing the genomes of 1000 actinobacteria strains.</title>
        <authorList>
            <person name="Klenk H.-P."/>
        </authorList>
    </citation>
    <scope>NUCLEOTIDE SEQUENCE [LARGE SCALE GENOMIC DNA]</scope>
    <source>
        <strain evidence="4 5">DSM 105369</strain>
    </source>
</reference>
<dbReference type="Gene3D" id="3.90.70.10">
    <property type="entry name" value="Cysteine proteinases"/>
    <property type="match status" value="1"/>
</dbReference>
<dbReference type="CDD" id="cd22954">
    <property type="entry name" value="PLL_lectin"/>
    <property type="match status" value="1"/>
</dbReference>
<dbReference type="RefSeq" id="WP_183320088.1">
    <property type="nucleotide sequence ID" value="NZ_JACHVQ010000001.1"/>
</dbReference>
<evidence type="ECO:0000259" key="3">
    <source>
        <dbReference type="SMART" id="SM00645"/>
    </source>
</evidence>
<dbReference type="CDD" id="cd02248">
    <property type="entry name" value="Peptidase_C1A"/>
    <property type="match status" value="1"/>
</dbReference>
<comment type="caution">
    <text evidence="4">The sequence shown here is derived from an EMBL/GenBank/DDBJ whole genome shotgun (WGS) entry which is preliminary data.</text>
</comment>
<gene>
    <name evidence="4" type="ORF">FHU39_001869</name>
</gene>
<dbReference type="AlphaFoldDB" id="A0A839N9K1"/>
<keyword evidence="4" id="KW-0645">Protease</keyword>
<dbReference type="GO" id="GO:0008234">
    <property type="term" value="F:cysteine-type peptidase activity"/>
    <property type="evidence" value="ECO:0007669"/>
    <property type="project" value="InterPro"/>
</dbReference>
<dbReference type="Gene3D" id="2.120.10.70">
    <property type="entry name" value="Fucose-specific lectin"/>
    <property type="match status" value="2"/>
</dbReference>
<dbReference type="SUPFAM" id="SSF89372">
    <property type="entry name" value="Fucose-specific lectin"/>
    <property type="match status" value="1"/>
</dbReference>
<dbReference type="Proteomes" id="UP000559182">
    <property type="component" value="Unassembled WGS sequence"/>
</dbReference>
<proteinExistence type="inferred from homology"/>
<name>A0A839N9K1_9MICO</name>
<keyword evidence="4" id="KW-0378">Hydrolase</keyword>
<dbReference type="Pfam" id="PF26607">
    <property type="entry name" value="DUF8189"/>
    <property type="match status" value="1"/>
</dbReference>
<evidence type="ECO:0000313" key="4">
    <source>
        <dbReference type="EMBL" id="MBB2891885.1"/>
    </source>
</evidence>
<protein>
    <submittedName>
        <fullName evidence="4">C1A family cysteine protease</fullName>
    </submittedName>
</protein>